<comment type="caution">
    <text evidence="2">The sequence shown here is derived from an EMBL/GenBank/DDBJ whole genome shotgun (WGS) entry which is preliminary data.</text>
</comment>
<dbReference type="EMBL" id="LAZR01034706">
    <property type="protein sequence ID" value="KKL44580.1"/>
    <property type="molecule type" value="Genomic_DNA"/>
</dbReference>
<accession>A0A0F9EI55</accession>
<name>A0A0F9EI55_9ZZZZ</name>
<dbReference type="SUPFAM" id="SSF53271">
    <property type="entry name" value="PRTase-like"/>
    <property type="match status" value="1"/>
</dbReference>
<dbReference type="AlphaFoldDB" id="A0A0F9EI55"/>
<reference evidence="2" key="1">
    <citation type="journal article" date="2015" name="Nature">
        <title>Complex archaea that bridge the gap between prokaryotes and eukaryotes.</title>
        <authorList>
            <person name="Spang A."/>
            <person name="Saw J.H."/>
            <person name="Jorgensen S.L."/>
            <person name="Zaremba-Niedzwiedzka K."/>
            <person name="Martijn J."/>
            <person name="Lind A.E."/>
            <person name="van Eijk R."/>
            <person name="Schleper C."/>
            <person name="Guy L."/>
            <person name="Ettema T.J."/>
        </authorList>
    </citation>
    <scope>NUCLEOTIDE SEQUENCE</scope>
</reference>
<proteinExistence type="predicted"/>
<dbReference type="Gene3D" id="3.30.1310.20">
    <property type="entry name" value="PRTase-like"/>
    <property type="match status" value="1"/>
</dbReference>
<dbReference type="Gene3D" id="3.40.50.2020">
    <property type="match status" value="1"/>
</dbReference>
<organism evidence="2">
    <name type="scientific">marine sediment metagenome</name>
    <dbReference type="NCBI Taxonomy" id="412755"/>
    <lineage>
        <taxon>unclassified sequences</taxon>
        <taxon>metagenomes</taxon>
        <taxon>ecological metagenomes</taxon>
    </lineage>
</organism>
<feature type="non-terminal residue" evidence="2">
    <location>
        <position position="1"/>
    </location>
</feature>
<feature type="domain" description="Phosphoribosyltransferase" evidence="1">
    <location>
        <begin position="14"/>
        <end position="127"/>
    </location>
</feature>
<dbReference type="InterPro" id="IPR000836">
    <property type="entry name" value="PRTase_dom"/>
</dbReference>
<dbReference type="Pfam" id="PF00156">
    <property type="entry name" value="Pribosyltran"/>
    <property type="match status" value="1"/>
</dbReference>
<gene>
    <name evidence="2" type="ORF">LCGC14_2364250</name>
</gene>
<dbReference type="InterPro" id="IPR029057">
    <property type="entry name" value="PRTase-like"/>
</dbReference>
<evidence type="ECO:0000259" key="1">
    <source>
        <dbReference type="Pfam" id="PF00156"/>
    </source>
</evidence>
<evidence type="ECO:0000313" key="2">
    <source>
        <dbReference type="EMBL" id="KKL44580.1"/>
    </source>
</evidence>
<dbReference type="CDD" id="cd06223">
    <property type="entry name" value="PRTases_typeI"/>
    <property type="match status" value="1"/>
</dbReference>
<protein>
    <recommendedName>
        <fullName evidence="1">Phosphoribosyltransferase domain-containing protein</fullName>
    </recommendedName>
</protein>
<sequence>NTEAGYGAVAFDGTVRLNQALLQRLSLKKEDIQKGIEETTNKVSSRVLGLRGSCPFPNLKGRGVILVDDGVASGFTMKVAIEALRKAGAEHVTVAIPTAHAESAESVLKTAEDMICPNLRSGWQFAVASAYEKWSDVKEEEVIHILERSNAFHMA</sequence>